<evidence type="ECO:0000313" key="5">
    <source>
        <dbReference type="EMBL" id="MFC4028102.1"/>
    </source>
</evidence>
<dbReference type="GO" id="GO:0016491">
    <property type="term" value="F:oxidoreductase activity"/>
    <property type="evidence" value="ECO:0007669"/>
    <property type="project" value="UniProtKB-KW"/>
</dbReference>
<dbReference type="InterPro" id="IPR036291">
    <property type="entry name" value="NAD(P)-bd_dom_sf"/>
</dbReference>
<dbReference type="Proteomes" id="UP001595793">
    <property type="component" value="Unassembled WGS sequence"/>
</dbReference>
<evidence type="ECO:0000313" key="7">
    <source>
        <dbReference type="Proteomes" id="UP001595793"/>
    </source>
</evidence>
<dbReference type="Pfam" id="PF03446">
    <property type="entry name" value="NAD_binding_2"/>
    <property type="match status" value="1"/>
</dbReference>
<dbReference type="PANTHER" id="PTHR43580">
    <property type="entry name" value="OXIDOREDUCTASE GLYR1-RELATED"/>
    <property type="match status" value="1"/>
</dbReference>
<reference evidence="5" key="3">
    <citation type="submission" date="2024-09" db="EMBL/GenBank/DDBJ databases">
        <authorList>
            <person name="Sun Q."/>
            <person name="Mori K."/>
        </authorList>
    </citation>
    <scope>NUCLEOTIDE SEQUENCE</scope>
    <source>
        <strain evidence="5">CECT 9128</strain>
    </source>
</reference>
<dbReference type="InterPro" id="IPR029154">
    <property type="entry name" value="HIBADH-like_NADP-bd"/>
</dbReference>
<protein>
    <submittedName>
        <fullName evidence="5">NAD(P)-dependent oxidoreductase</fullName>
        <ecNumber evidence="5">1.1.-.-</ecNumber>
    </submittedName>
</protein>
<dbReference type="EMBL" id="JBHSAS010000006">
    <property type="protein sequence ID" value="MFC4028102.1"/>
    <property type="molecule type" value="Genomic_DNA"/>
</dbReference>
<dbReference type="InterPro" id="IPR013328">
    <property type="entry name" value="6PGD_dom2"/>
</dbReference>
<dbReference type="Gene3D" id="3.40.50.720">
    <property type="entry name" value="NAD(P)-binding Rossmann-like Domain"/>
    <property type="match status" value="1"/>
</dbReference>
<dbReference type="EMBL" id="JBHSAS010000011">
    <property type="protein sequence ID" value="MFC4028749.1"/>
    <property type="molecule type" value="Genomic_DNA"/>
</dbReference>
<dbReference type="InterPro" id="IPR015815">
    <property type="entry name" value="HIBADH-related"/>
</dbReference>
<keyword evidence="7" id="KW-1185">Reference proteome</keyword>
<dbReference type="EC" id="1.1.-.-" evidence="5"/>
<dbReference type="PANTHER" id="PTHR43580:SF2">
    <property type="entry name" value="CYTOKINE-LIKE NUCLEAR FACTOR N-PAC"/>
    <property type="match status" value="1"/>
</dbReference>
<evidence type="ECO:0000313" key="6">
    <source>
        <dbReference type="EMBL" id="MFC4028749.1"/>
    </source>
</evidence>
<keyword evidence="2" id="KW-0520">NAD</keyword>
<sequence>MDTKKFKIGWIGLGKMGVPMAKQVLKAGYPVRVYNRSSEKNKKLETEGATSAESIKELVDETEVIFIMVSDNDAVKDVFNQADGILSSEIANKIFINASTIAPEVSVEISKQIEVKGGFYLDAPVSGSVKQAEEMTLVSIVGGSKEIFEKTASLLKSYSKKAIYVGENGVGNSAKLAVNTYLGIVTQGLAEIIQFSKTKNVETADLMDIINNSALGSTFGKMKGESAMKENFEAAFTLAHLTKDLRLAQQSGFNKPLGNAAYKTFSDAEAELGEEDVIAIIKKL</sequence>
<evidence type="ECO:0000256" key="2">
    <source>
        <dbReference type="ARBA" id="ARBA00023027"/>
    </source>
</evidence>
<dbReference type="SUPFAM" id="SSF51735">
    <property type="entry name" value="NAD(P)-binding Rossmann-fold domains"/>
    <property type="match status" value="1"/>
</dbReference>
<feature type="domain" description="6-phosphogluconate dehydrogenase NADP-binding" evidence="3">
    <location>
        <begin position="7"/>
        <end position="166"/>
    </location>
</feature>
<dbReference type="InterPro" id="IPR008927">
    <property type="entry name" value="6-PGluconate_DH-like_C_sf"/>
</dbReference>
<accession>A0ABV8H7N6</accession>
<name>A0ABV8H7N6_9FLAO</name>
<reference evidence="7" key="2">
    <citation type="journal article" date="2019" name="Int. J. Syst. Evol. Microbiol.">
        <title>The Global Catalogue of Microorganisms (GCM) 10K type strain sequencing project: providing services to taxonomists for standard genome sequencing and annotation.</title>
        <authorList>
            <consortium name="The Broad Institute Genomics Platform"/>
            <consortium name="The Broad Institute Genome Sequencing Center for Infectious Disease"/>
            <person name="Wu L."/>
            <person name="Ma J."/>
        </authorList>
    </citation>
    <scope>NUCLEOTIDE SEQUENCE [LARGE SCALE GENOMIC DNA]</scope>
    <source>
        <strain evidence="7">CECT 9128</strain>
    </source>
</reference>
<reference evidence="5" key="1">
    <citation type="journal article" date="2014" name="Int. J. Syst. Evol. Microbiol.">
        <title>Complete genome of a new Firmicutes species belonging to the dominant human colonic microbiota ('Ruminococcus bicirculans') reveals two chromosomes and a selective capacity to utilize plant glucans.</title>
        <authorList>
            <consortium name="NISC Comparative Sequencing Program"/>
            <person name="Wegmann U."/>
            <person name="Louis P."/>
            <person name="Goesmann A."/>
            <person name="Henrissat B."/>
            <person name="Duncan S.H."/>
            <person name="Flint H.J."/>
        </authorList>
    </citation>
    <scope>NUCLEOTIDE SEQUENCE</scope>
    <source>
        <strain evidence="5">CECT 9128</strain>
    </source>
</reference>
<evidence type="ECO:0000256" key="1">
    <source>
        <dbReference type="ARBA" id="ARBA00023002"/>
    </source>
</evidence>
<dbReference type="PIRSF" id="PIRSF000103">
    <property type="entry name" value="HIBADH"/>
    <property type="match status" value="1"/>
</dbReference>
<dbReference type="RefSeq" id="WP_290231279.1">
    <property type="nucleotide sequence ID" value="NZ_JAUFPZ010000002.1"/>
</dbReference>
<dbReference type="InterPro" id="IPR006115">
    <property type="entry name" value="6PGDH_NADP-bd"/>
</dbReference>
<comment type="caution">
    <text evidence="5">The sequence shown here is derived from an EMBL/GenBank/DDBJ whole genome shotgun (WGS) entry which is preliminary data.</text>
</comment>
<gene>
    <name evidence="5" type="ORF">ACFOS1_11845</name>
    <name evidence="6" type="ORF">ACFOS1_15120</name>
</gene>
<proteinExistence type="predicted"/>
<dbReference type="Pfam" id="PF14833">
    <property type="entry name" value="NAD_binding_11"/>
    <property type="match status" value="1"/>
</dbReference>
<dbReference type="InterPro" id="IPR051265">
    <property type="entry name" value="HIBADH-related_NP60_sf"/>
</dbReference>
<dbReference type="SUPFAM" id="SSF48179">
    <property type="entry name" value="6-phosphogluconate dehydrogenase C-terminal domain-like"/>
    <property type="match status" value="1"/>
</dbReference>
<keyword evidence="1 5" id="KW-0560">Oxidoreductase</keyword>
<dbReference type="Gene3D" id="1.10.1040.10">
    <property type="entry name" value="N-(1-d-carboxylethyl)-l-norvaline Dehydrogenase, domain 2"/>
    <property type="match status" value="1"/>
</dbReference>
<evidence type="ECO:0000259" key="4">
    <source>
        <dbReference type="Pfam" id="PF14833"/>
    </source>
</evidence>
<feature type="domain" description="3-hydroxyisobutyrate dehydrogenase-like NAD-binding" evidence="4">
    <location>
        <begin position="169"/>
        <end position="282"/>
    </location>
</feature>
<organism evidence="5 7">
    <name type="scientific">Zunongwangia endophytica</name>
    <dbReference type="NCBI Taxonomy" id="1808945"/>
    <lineage>
        <taxon>Bacteria</taxon>
        <taxon>Pseudomonadati</taxon>
        <taxon>Bacteroidota</taxon>
        <taxon>Flavobacteriia</taxon>
        <taxon>Flavobacteriales</taxon>
        <taxon>Flavobacteriaceae</taxon>
        <taxon>Zunongwangia</taxon>
    </lineage>
</organism>
<evidence type="ECO:0000259" key="3">
    <source>
        <dbReference type="Pfam" id="PF03446"/>
    </source>
</evidence>